<feature type="binding site" evidence="3">
    <location>
        <position position="191"/>
    </location>
    <ligand>
        <name>Zn(2+)</name>
        <dbReference type="ChEBI" id="CHEBI:29105"/>
        <label>1</label>
    </ligand>
</feature>
<name>A0A151ARR6_9CLOT</name>
<dbReference type="Pfam" id="PF01546">
    <property type="entry name" value="Peptidase_M20"/>
    <property type="match status" value="1"/>
</dbReference>
<dbReference type="CDD" id="cd03884">
    <property type="entry name" value="M20_bAS"/>
    <property type="match status" value="1"/>
</dbReference>
<dbReference type="InterPro" id="IPR002933">
    <property type="entry name" value="Peptidase_M20"/>
</dbReference>
<dbReference type="GO" id="GO:0046872">
    <property type="term" value="F:metal ion binding"/>
    <property type="evidence" value="ECO:0007669"/>
    <property type="project" value="UniProtKB-KW"/>
</dbReference>
<dbReference type="STRING" id="1121305.CLCOL_02850"/>
<sequence>MFTNVDRIQEYIEKLSKFNSTPGKGITRLTFTKEDRGAREYIKSEMVKSGLKVYEDAVGTVVGRLEGEDKFAPVIMVGSHFDSVKNGGKFDGAAGVVMGLEIARVIRENNIKLKHPIEFVAMIEEEGGRFGRGLFASRAAAGKVTREELYNSKDESGISIAEAMKEFGLDPEKIYDAKRRPEDIKAFIELHIEQGPILEKKDKDIGIVEYIVGLNQIEIVIKGRPDHAGTTPMNMRSDALDAASNVISKISSIAKKVGGGTVATVGTLKVLPGASNIVPGEVIFSVDIRSKDKDCIKKVKDEICSLLQGICKEKNVKYTIEEKIYVNPVKMDENIVADFNDICNELGFSSQPMLSGAGHDAMIMAEITKVGLIFVKSKDGRSHCPEEWTDYKDLQKGIEVAYKEVLKLGGVISYGN</sequence>
<dbReference type="NCBIfam" id="NF006771">
    <property type="entry name" value="PRK09290.1-5"/>
    <property type="match status" value="1"/>
</dbReference>
<dbReference type="SUPFAM" id="SSF53187">
    <property type="entry name" value="Zn-dependent exopeptidases"/>
    <property type="match status" value="1"/>
</dbReference>
<feature type="binding site" evidence="3">
    <location>
        <position position="383"/>
    </location>
    <ligand>
        <name>Zn(2+)</name>
        <dbReference type="ChEBI" id="CHEBI:29105"/>
        <label>2</label>
    </ligand>
</feature>
<dbReference type="GO" id="GO:0050538">
    <property type="term" value="F:N-carbamoyl-L-amino-acid hydrolase activity"/>
    <property type="evidence" value="ECO:0007669"/>
    <property type="project" value="UniProtKB-EC"/>
</dbReference>
<keyword evidence="6" id="KW-1185">Reference proteome</keyword>
<evidence type="ECO:0000313" key="5">
    <source>
        <dbReference type="EMBL" id="KYH30339.1"/>
    </source>
</evidence>
<reference evidence="5 6" key="1">
    <citation type="submission" date="2016-02" db="EMBL/GenBank/DDBJ databases">
        <title>Genome sequence of Clostridium colicanis DSM 13634.</title>
        <authorList>
            <person name="Poehlein A."/>
            <person name="Daniel R."/>
        </authorList>
    </citation>
    <scope>NUCLEOTIDE SEQUENCE [LARGE SCALE GENOMIC DNA]</scope>
    <source>
        <strain evidence="5 6">DSM 13634</strain>
    </source>
</reference>
<feature type="binding site" evidence="3">
    <location>
        <position position="91"/>
    </location>
    <ligand>
        <name>Zn(2+)</name>
        <dbReference type="ChEBI" id="CHEBI:29105"/>
        <label>1</label>
    </ligand>
</feature>
<keyword evidence="2 5" id="KW-0378">Hydrolase</keyword>
<feature type="binding site" evidence="3">
    <location>
        <position position="126"/>
    </location>
    <ligand>
        <name>Zn(2+)</name>
        <dbReference type="ChEBI" id="CHEBI:29105"/>
        <label>2</label>
    </ligand>
</feature>
<dbReference type="GO" id="GO:0016813">
    <property type="term" value="F:hydrolase activity, acting on carbon-nitrogen (but not peptide) bonds, in linear amidines"/>
    <property type="evidence" value="ECO:0007669"/>
    <property type="project" value="InterPro"/>
</dbReference>
<evidence type="ECO:0000256" key="1">
    <source>
        <dbReference type="ARBA" id="ARBA00006153"/>
    </source>
</evidence>
<dbReference type="PANTHER" id="PTHR32494:SF5">
    <property type="entry name" value="ALLANTOATE AMIDOHYDROLASE"/>
    <property type="match status" value="1"/>
</dbReference>
<comment type="caution">
    <text evidence="5">The sequence shown here is derived from an EMBL/GenBank/DDBJ whole genome shotgun (WGS) entry which is preliminary data.</text>
</comment>
<keyword evidence="3" id="KW-0479">Metal-binding</keyword>
<accession>A0A151ARR6</accession>
<dbReference type="Gene3D" id="3.30.70.360">
    <property type="match status" value="1"/>
</dbReference>
<dbReference type="PATRIC" id="fig|1121305.3.peg.284"/>
<proteinExistence type="inferred from homology"/>
<comment type="similarity">
    <text evidence="1">Belongs to the peptidase M20 family.</text>
</comment>
<evidence type="ECO:0000256" key="3">
    <source>
        <dbReference type="PIRSR" id="PIRSR001235-1"/>
    </source>
</evidence>
<dbReference type="PANTHER" id="PTHR32494">
    <property type="entry name" value="ALLANTOATE DEIMINASE-RELATED"/>
    <property type="match status" value="1"/>
</dbReference>
<dbReference type="Gene3D" id="3.40.630.10">
    <property type="entry name" value="Zn peptidases"/>
    <property type="match status" value="1"/>
</dbReference>
<evidence type="ECO:0000256" key="2">
    <source>
        <dbReference type="ARBA" id="ARBA00022801"/>
    </source>
</evidence>
<keyword evidence="3" id="KW-0862">Zinc</keyword>
<dbReference type="SUPFAM" id="SSF55031">
    <property type="entry name" value="Bacterial exopeptidase dimerisation domain"/>
    <property type="match status" value="1"/>
</dbReference>
<dbReference type="RefSeq" id="WP_061857217.1">
    <property type="nucleotide sequence ID" value="NZ_LTBB01000001.1"/>
</dbReference>
<dbReference type="InterPro" id="IPR036264">
    <property type="entry name" value="Bact_exopeptidase_dim_dom"/>
</dbReference>
<evidence type="ECO:0000259" key="4">
    <source>
        <dbReference type="Pfam" id="PF07687"/>
    </source>
</evidence>
<feature type="binding site" evidence="3">
    <location>
        <position position="91"/>
    </location>
    <ligand>
        <name>Zn(2+)</name>
        <dbReference type="ChEBI" id="CHEBI:29105"/>
        <label>2</label>
    </ligand>
</feature>
<dbReference type="EC" id="3.5.1.87" evidence="5"/>
<dbReference type="AlphaFoldDB" id="A0A151ARR6"/>
<dbReference type="EMBL" id="LTBB01000001">
    <property type="protein sequence ID" value="KYH30339.1"/>
    <property type="molecule type" value="Genomic_DNA"/>
</dbReference>
<dbReference type="Proteomes" id="UP000075374">
    <property type="component" value="Unassembled WGS sequence"/>
</dbReference>
<gene>
    <name evidence="5" type="primary">amaB_1</name>
    <name evidence="5" type="ORF">CLCOL_02850</name>
</gene>
<dbReference type="InterPro" id="IPR011650">
    <property type="entry name" value="Peptidase_M20_dimer"/>
</dbReference>
<dbReference type="PIRSF" id="PIRSF001235">
    <property type="entry name" value="Amidase_carbamoylase"/>
    <property type="match status" value="1"/>
</dbReference>
<feature type="domain" description="Peptidase M20 dimerisation" evidence="4">
    <location>
        <begin position="213"/>
        <end position="311"/>
    </location>
</feature>
<comment type="cofactor">
    <cofactor evidence="3">
        <name>Zn(2+)</name>
        <dbReference type="ChEBI" id="CHEBI:29105"/>
    </cofactor>
    <text evidence="3">Binds 2 Zn(2+) ions per subunit.</text>
</comment>
<dbReference type="NCBIfam" id="TIGR01879">
    <property type="entry name" value="hydantase"/>
    <property type="match status" value="1"/>
</dbReference>
<feature type="binding site" evidence="3">
    <location>
        <position position="80"/>
    </location>
    <ligand>
        <name>Zn(2+)</name>
        <dbReference type="ChEBI" id="CHEBI:29105"/>
        <label>1</label>
    </ligand>
</feature>
<evidence type="ECO:0000313" key="6">
    <source>
        <dbReference type="Proteomes" id="UP000075374"/>
    </source>
</evidence>
<dbReference type="Pfam" id="PF07687">
    <property type="entry name" value="M20_dimer"/>
    <property type="match status" value="1"/>
</dbReference>
<protein>
    <submittedName>
        <fullName evidence="5">N-carbamoyl-L-amino acid hydrolase</fullName>
        <ecNumber evidence="5">3.5.1.87</ecNumber>
    </submittedName>
</protein>
<organism evidence="5 6">
    <name type="scientific">Clostridium colicanis DSM 13634</name>
    <dbReference type="NCBI Taxonomy" id="1121305"/>
    <lineage>
        <taxon>Bacteria</taxon>
        <taxon>Bacillati</taxon>
        <taxon>Bacillota</taxon>
        <taxon>Clostridia</taxon>
        <taxon>Eubacteriales</taxon>
        <taxon>Clostridiaceae</taxon>
        <taxon>Clostridium</taxon>
    </lineage>
</organism>
<dbReference type="InterPro" id="IPR010158">
    <property type="entry name" value="Amidase_Cbmase"/>
</dbReference>